<dbReference type="InterPro" id="IPR041705">
    <property type="entry name" value="PIN_Sll0205"/>
</dbReference>
<sequence length="125" mass="14112">MKLLLDTHILIWYLADDPKLPFAIRDLIVEPQHQVFVSVATVWEIAIKKALGKLTTPDNLPEVLVACRFEVLPITLYHALQAGGLPRHHDDPFDRMLIAQTMLEGLTFVTRDSRIPAYGVSILTL</sequence>
<accession>A0A8J6XTA6</accession>
<reference evidence="2" key="1">
    <citation type="submission" date="2020-09" db="EMBL/GenBank/DDBJ databases">
        <title>Iningainema tapete sp. nov. (Scytonemataceae, Cyanobacteria) from greenhouses in central Florida (USA) produces two types of nodularin with biosynthetic potential for microcystin-LR and anabaenopeptins.</title>
        <authorList>
            <person name="Berthold D.E."/>
            <person name="Lefler F.W."/>
            <person name="Huang I.-S."/>
            <person name="Abdulla H."/>
            <person name="Zimba P.V."/>
            <person name="Laughinghouse H.D. IV."/>
        </authorList>
    </citation>
    <scope>NUCLEOTIDE SEQUENCE</scope>
    <source>
        <strain evidence="2">BLCCT55</strain>
    </source>
</reference>
<dbReference type="EMBL" id="JACXAE010000134">
    <property type="protein sequence ID" value="MBD2778811.1"/>
    <property type="molecule type" value="Genomic_DNA"/>
</dbReference>
<gene>
    <name evidence="2" type="ORF">ICL16_43900</name>
</gene>
<dbReference type="PANTHER" id="PTHR36173:SF2">
    <property type="entry name" value="RIBONUCLEASE VAPC16"/>
    <property type="match status" value="1"/>
</dbReference>
<keyword evidence="3" id="KW-1185">Reference proteome</keyword>
<evidence type="ECO:0000259" key="1">
    <source>
        <dbReference type="Pfam" id="PF01850"/>
    </source>
</evidence>
<dbReference type="InterPro" id="IPR029060">
    <property type="entry name" value="PIN-like_dom_sf"/>
</dbReference>
<organism evidence="2 3">
    <name type="scientific">Iningainema tapete BLCC-T55</name>
    <dbReference type="NCBI Taxonomy" id="2748662"/>
    <lineage>
        <taxon>Bacteria</taxon>
        <taxon>Bacillati</taxon>
        <taxon>Cyanobacteriota</taxon>
        <taxon>Cyanophyceae</taxon>
        <taxon>Nostocales</taxon>
        <taxon>Scytonemataceae</taxon>
        <taxon>Iningainema tapete</taxon>
    </lineage>
</organism>
<dbReference type="SUPFAM" id="SSF88723">
    <property type="entry name" value="PIN domain-like"/>
    <property type="match status" value="1"/>
</dbReference>
<dbReference type="InterPro" id="IPR052919">
    <property type="entry name" value="TA_system_RNase"/>
</dbReference>
<name>A0A8J6XTA6_9CYAN</name>
<dbReference type="AlphaFoldDB" id="A0A8J6XTA6"/>
<proteinExistence type="predicted"/>
<dbReference type="InterPro" id="IPR002716">
    <property type="entry name" value="PIN_dom"/>
</dbReference>
<comment type="caution">
    <text evidence="2">The sequence shown here is derived from an EMBL/GenBank/DDBJ whole genome shotgun (WGS) entry which is preliminary data.</text>
</comment>
<dbReference type="PANTHER" id="PTHR36173">
    <property type="entry name" value="RIBONUCLEASE VAPC16-RELATED"/>
    <property type="match status" value="1"/>
</dbReference>
<evidence type="ECO:0000313" key="3">
    <source>
        <dbReference type="Proteomes" id="UP000629098"/>
    </source>
</evidence>
<feature type="domain" description="PIN" evidence="1">
    <location>
        <begin position="4"/>
        <end position="118"/>
    </location>
</feature>
<dbReference type="Proteomes" id="UP000629098">
    <property type="component" value="Unassembled WGS sequence"/>
</dbReference>
<evidence type="ECO:0000313" key="2">
    <source>
        <dbReference type="EMBL" id="MBD2778811.1"/>
    </source>
</evidence>
<dbReference type="Pfam" id="PF01850">
    <property type="entry name" value="PIN"/>
    <property type="match status" value="1"/>
</dbReference>
<dbReference type="Gene3D" id="3.40.50.1010">
    <property type="entry name" value="5'-nuclease"/>
    <property type="match status" value="1"/>
</dbReference>
<protein>
    <submittedName>
        <fullName evidence="2">Type II toxin-antitoxin system VapC family toxin</fullName>
    </submittedName>
</protein>
<dbReference type="CDD" id="cd09872">
    <property type="entry name" value="PIN_Sll0205-like"/>
    <property type="match status" value="1"/>
</dbReference>
<dbReference type="RefSeq" id="WP_190838932.1">
    <property type="nucleotide sequence ID" value="NZ_CAWPPI010000134.1"/>
</dbReference>